<accession>A0A011MIS5</accession>
<comment type="similarity">
    <text evidence="1">Belongs to the universal stress protein A family.</text>
</comment>
<organism evidence="3 4">
    <name type="scientific">Candidatus Accumulibacter adjunctus</name>
    <dbReference type="NCBI Taxonomy" id="1454001"/>
    <lineage>
        <taxon>Bacteria</taxon>
        <taxon>Pseudomonadati</taxon>
        <taxon>Pseudomonadota</taxon>
        <taxon>Betaproteobacteria</taxon>
        <taxon>Candidatus Accumulibacter</taxon>
    </lineage>
</organism>
<dbReference type="PATRIC" id="fig|1454001.3.peg.173"/>
<comment type="caution">
    <text evidence="3">The sequence shown here is derived from an EMBL/GenBank/DDBJ whole genome shotgun (WGS) entry which is preliminary data.</text>
</comment>
<dbReference type="CDD" id="cd00293">
    <property type="entry name" value="USP-like"/>
    <property type="match status" value="1"/>
</dbReference>
<proteinExistence type="inferred from homology"/>
<dbReference type="Pfam" id="PF00582">
    <property type="entry name" value="Usp"/>
    <property type="match status" value="1"/>
</dbReference>
<dbReference type="PANTHER" id="PTHR46268:SF6">
    <property type="entry name" value="UNIVERSAL STRESS PROTEIN UP12"/>
    <property type="match status" value="1"/>
</dbReference>
<feature type="domain" description="UspA" evidence="2">
    <location>
        <begin position="1"/>
        <end position="147"/>
    </location>
</feature>
<sequence length="147" mass="16129">MFKNILIPTDGSEVSRRAIKAGVRLAQSLGAKVTGYYAIPFLHPSTFGDGELMNKEMVTKLDRLARTTGQKYLDEIAEAAKEAGVEYAGLITKPAITYEGITDAAKKRRCDAIFIASRGRSEIKKLLLGSVTQKVLSHSRVPVIVYR</sequence>
<evidence type="ECO:0000313" key="3">
    <source>
        <dbReference type="EMBL" id="EXI69828.1"/>
    </source>
</evidence>
<evidence type="ECO:0000313" key="4">
    <source>
        <dbReference type="Proteomes" id="UP000020218"/>
    </source>
</evidence>
<dbReference type="InterPro" id="IPR006016">
    <property type="entry name" value="UspA"/>
</dbReference>
<evidence type="ECO:0000259" key="2">
    <source>
        <dbReference type="Pfam" id="PF00582"/>
    </source>
</evidence>
<evidence type="ECO:0000256" key="1">
    <source>
        <dbReference type="ARBA" id="ARBA00008791"/>
    </source>
</evidence>
<dbReference type="AlphaFoldDB" id="A0A011MIS5"/>
<dbReference type="STRING" id="1454001.AW08_00321"/>
<dbReference type="Gene3D" id="3.40.50.620">
    <property type="entry name" value="HUPs"/>
    <property type="match status" value="1"/>
</dbReference>
<dbReference type="EMBL" id="JFAX01000001">
    <property type="protein sequence ID" value="EXI69828.1"/>
    <property type="molecule type" value="Genomic_DNA"/>
</dbReference>
<reference evidence="3" key="1">
    <citation type="submission" date="2014-02" db="EMBL/GenBank/DDBJ databases">
        <title>Expanding our view of genomic diversity in Candidatus Accumulibacter clades.</title>
        <authorList>
            <person name="Skennerton C.T."/>
            <person name="Barr J.J."/>
            <person name="Slater F.R."/>
            <person name="Bond P.L."/>
            <person name="Tyson G.W."/>
        </authorList>
    </citation>
    <scope>NUCLEOTIDE SEQUENCE [LARGE SCALE GENOMIC DNA]</scope>
</reference>
<gene>
    <name evidence="3" type="ORF">AW08_00321</name>
</gene>
<dbReference type="InterPro" id="IPR006015">
    <property type="entry name" value="Universal_stress_UspA"/>
</dbReference>
<dbReference type="InterPro" id="IPR014729">
    <property type="entry name" value="Rossmann-like_a/b/a_fold"/>
</dbReference>
<dbReference type="PRINTS" id="PR01438">
    <property type="entry name" value="UNVRSLSTRESS"/>
</dbReference>
<name>A0A011MIS5_9PROT</name>
<dbReference type="SUPFAM" id="SSF52402">
    <property type="entry name" value="Adenine nucleotide alpha hydrolases-like"/>
    <property type="match status" value="1"/>
</dbReference>
<dbReference type="Proteomes" id="UP000020218">
    <property type="component" value="Unassembled WGS sequence"/>
</dbReference>
<keyword evidence="4" id="KW-1185">Reference proteome</keyword>
<protein>
    <submittedName>
        <fullName evidence="3">Universal stress protein family protein</fullName>
    </submittedName>
</protein>
<dbReference type="PANTHER" id="PTHR46268">
    <property type="entry name" value="STRESS RESPONSE PROTEIN NHAX"/>
    <property type="match status" value="1"/>
</dbReference>